<dbReference type="Gene3D" id="3.10.100.10">
    <property type="entry name" value="Mannose-Binding Protein A, subunit A"/>
    <property type="match status" value="2"/>
</dbReference>
<feature type="domain" description="C-type lectin" evidence="6">
    <location>
        <begin position="150"/>
        <end position="256"/>
    </location>
</feature>
<evidence type="ECO:0000313" key="8">
    <source>
        <dbReference type="Proteomes" id="UP001497623"/>
    </source>
</evidence>
<dbReference type="PANTHER" id="PTHR22799">
    <property type="entry name" value="TETRANECTIN-RELATED"/>
    <property type="match status" value="1"/>
</dbReference>
<dbReference type="SUPFAM" id="SSF56436">
    <property type="entry name" value="C-type lectin-like"/>
    <property type="match status" value="2"/>
</dbReference>
<comment type="subcellular location">
    <subcellularLocation>
        <location evidence="1">Secreted</location>
    </subcellularLocation>
</comment>
<evidence type="ECO:0000256" key="2">
    <source>
        <dbReference type="ARBA" id="ARBA00022525"/>
    </source>
</evidence>
<name>A0AAV2RV96_MEGNR</name>
<keyword evidence="8" id="KW-1185">Reference proteome</keyword>
<dbReference type="GO" id="GO:0008083">
    <property type="term" value="F:growth factor activity"/>
    <property type="evidence" value="ECO:0007669"/>
    <property type="project" value="TreeGrafter"/>
</dbReference>
<evidence type="ECO:0000256" key="3">
    <source>
        <dbReference type="ARBA" id="ARBA00022729"/>
    </source>
</evidence>
<feature type="domain" description="C-type lectin" evidence="6">
    <location>
        <begin position="266"/>
        <end position="380"/>
    </location>
</feature>
<dbReference type="PANTHER" id="PTHR22799:SF1">
    <property type="entry name" value="C-TYPE LECTIN DOMAIN FAMILY 11 MEMBER A"/>
    <property type="match status" value="1"/>
</dbReference>
<proteinExistence type="predicted"/>
<comment type="caution">
    <text evidence="7">The sequence shown here is derived from an EMBL/GenBank/DDBJ whole genome shotgun (WGS) entry which is preliminary data.</text>
</comment>
<feature type="non-terminal residue" evidence="7">
    <location>
        <position position="386"/>
    </location>
</feature>
<dbReference type="Pfam" id="PF00059">
    <property type="entry name" value="Lectin_C"/>
    <property type="match status" value="1"/>
</dbReference>
<evidence type="ECO:0000259" key="6">
    <source>
        <dbReference type="PROSITE" id="PS50041"/>
    </source>
</evidence>
<dbReference type="EMBL" id="CAXKWB010032180">
    <property type="protein sequence ID" value="CAL4140780.1"/>
    <property type="molecule type" value="Genomic_DNA"/>
</dbReference>
<dbReference type="SMART" id="SM00034">
    <property type="entry name" value="CLECT"/>
    <property type="match status" value="1"/>
</dbReference>
<dbReference type="GO" id="GO:0005615">
    <property type="term" value="C:extracellular space"/>
    <property type="evidence" value="ECO:0007669"/>
    <property type="project" value="TreeGrafter"/>
</dbReference>
<accession>A0AAV2RV96</accession>
<dbReference type="AlphaFoldDB" id="A0AAV2RV96"/>
<sequence>MTRPGFLKILMIGILHRLVSDIQRDNLKYIKVNKAPQNAHSITLRKKHYVKLRETFSGQSRKDSVNLINISKNCTTFKKCCCLGRVRPGPQGVANCENCKFWTESGCGWEECFCHTSLDISQSRGSSYWCCKGEGVNGSVNYGCFNSLWCKSLDLRRQRGAAVAALADENGVPGCMFMPKNFSGERFFLGGSDAAEEGWWKWLAGGSPISTDPTEFPWFNGYPPDNCCGGQHCLTVNYLEGYDDERCFHSYRYICKKEMCPGGVMIGSQCLWFNEEKLTWYAAKAACKYRGQTLASLDDPPAVIDYVAENYGRDYIWIGGSDSGKEGTWLWTDGRHIPINHPPWAPNNPGDGSVEEDCLCVEYRGYHDYICSLKFAYICEQVKKKN</sequence>
<evidence type="ECO:0000256" key="1">
    <source>
        <dbReference type="ARBA" id="ARBA00004613"/>
    </source>
</evidence>
<evidence type="ECO:0000256" key="4">
    <source>
        <dbReference type="ARBA" id="ARBA00022734"/>
    </source>
</evidence>
<dbReference type="InterPro" id="IPR001304">
    <property type="entry name" value="C-type_lectin-like"/>
</dbReference>
<dbReference type="InterPro" id="IPR051663">
    <property type="entry name" value="CLec_Tetranectin-domain"/>
</dbReference>
<evidence type="ECO:0000256" key="5">
    <source>
        <dbReference type="SAM" id="SignalP"/>
    </source>
</evidence>
<protein>
    <recommendedName>
        <fullName evidence="6">C-type lectin domain-containing protein</fullName>
    </recommendedName>
</protein>
<dbReference type="InterPro" id="IPR016187">
    <property type="entry name" value="CTDL_fold"/>
</dbReference>
<gene>
    <name evidence="7" type="ORF">MNOR_LOCUS28728</name>
</gene>
<evidence type="ECO:0000313" key="7">
    <source>
        <dbReference type="EMBL" id="CAL4140780.1"/>
    </source>
</evidence>
<feature type="signal peptide" evidence="5">
    <location>
        <begin position="1"/>
        <end position="21"/>
    </location>
</feature>
<reference evidence="7 8" key="1">
    <citation type="submission" date="2024-05" db="EMBL/GenBank/DDBJ databases">
        <authorList>
            <person name="Wallberg A."/>
        </authorList>
    </citation>
    <scope>NUCLEOTIDE SEQUENCE [LARGE SCALE GENOMIC DNA]</scope>
</reference>
<dbReference type="Proteomes" id="UP001497623">
    <property type="component" value="Unassembled WGS sequence"/>
</dbReference>
<dbReference type="InterPro" id="IPR016186">
    <property type="entry name" value="C-type_lectin-like/link_sf"/>
</dbReference>
<dbReference type="GO" id="GO:0030246">
    <property type="term" value="F:carbohydrate binding"/>
    <property type="evidence" value="ECO:0007669"/>
    <property type="project" value="UniProtKB-KW"/>
</dbReference>
<organism evidence="7 8">
    <name type="scientific">Meganyctiphanes norvegica</name>
    <name type="common">Northern krill</name>
    <name type="synonym">Thysanopoda norvegica</name>
    <dbReference type="NCBI Taxonomy" id="48144"/>
    <lineage>
        <taxon>Eukaryota</taxon>
        <taxon>Metazoa</taxon>
        <taxon>Ecdysozoa</taxon>
        <taxon>Arthropoda</taxon>
        <taxon>Crustacea</taxon>
        <taxon>Multicrustacea</taxon>
        <taxon>Malacostraca</taxon>
        <taxon>Eumalacostraca</taxon>
        <taxon>Eucarida</taxon>
        <taxon>Euphausiacea</taxon>
        <taxon>Euphausiidae</taxon>
        <taxon>Meganyctiphanes</taxon>
    </lineage>
</organism>
<keyword evidence="2" id="KW-0964">Secreted</keyword>
<keyword evidence="3 5" id="KW-0732">Signal</keyword>
<dbReference type="CDD" id="cd00037">
    <property type="entry name" value="CLECT"/>
    <property type="match status" value="2"/>
</dbReference>
<keyword evidence="4" id="KW-0430">Lectin</keyword>
<feature type="chain" id="PRO_5043348792" description="C-type lectin domain-containing protein" evidence="5">
    <location>
        <begin position="22"/>
        <end position="386"/>
    </location>
</feature>
<dbReference type="PROSITE" id="PS50041">
    <property type="entry name" value="C_TYPE_LECTIN_2"/>
    <property type="match status" value="2"/>
</dbReference>